<reference evidence="1 2" key="1">
    <citation type="journal article" date="2020" name="Cell">
        <title>Large-Scale Comparative Analyses of Tick Genomes Elucidate Their Genetic Diversity and Vector Capacities.</title>
        <authorList>
            <consortium name="Tick Genome and Microbiome Consortium (TIGMIC)"/>
            <person name="Jia N."/>
            <person name="Wang J."/>
            <person name="Shi W."/>
            <person name="Du L."/>
            <person name="Sun Y."/>
            <person name="Zhan W."/>
            <person name="Jiang J.F."/>
            <person name="Wang Q."/>
            <person name="Zhang B."/>
            <person name="Ji P."/>
            <person name="Bell-Sakyi L."/>
            <person name="Cui X.M."/>
            <person name="Yuan T.T."/>
            <person name="Jiang B.G."/>
            <person name="Yang W.F."/>
            <person name="Lam T.T."/>
            <person name="Chang Q.C."/>
            <person name="Ding S.J."/>
            <person name="Wang X.J."/>
            <person name="Zhu J.G."/>
            <person name="Ruan X.D."/>
            <person name="Zhao L."/>
            <person name="Wei J.T."/>
            <person name="Ye R.Z."/>
            <person name="Que T.C."/>
            <person name="Du C.H."/>
            <person name="Zhou Y.H."/>
            <person name="Cheng J.X."/>
            <person name="Dai P.F."/>
            <person name="Guo W.B."/>
            <person name="Han X.H."/>
            <person name="Huang E.J."/>
            <person name="Li L.F."/>
            <person name="Wei W."/>
            <person name="Gao Y.C."/>
            <person name="Liu J.Z."/>
            <person name="Shao H.Z."/>
            <person name="Wang X."/>
            <person name="Wang C.C."/>
            <person name="Yang T.C."/>
            <person name="Huo Q.B."/>
            <person name="Li W."/>
            <person name="Chen H.Y."/>
            <person name="Chen S.E."/>
            <person name="Zhou L.G."/>
            <person name="Ni X.B."/>
            <person name="Tian J.H."/>
            <person name="Sheng Y."/>
            <person name="Liu T."/>
            <person name="Pan Y.S."/>
            <person name="Xia L.Y."/>
            <person name="Li J."/>
            <person name="Zhao F."/>
            <person name="Cao W.C."/>
        </authorList>
    </citation>
    <scope>NUCLEOTIDE SEQUENCE [LARGE SCALE GENOMIC DNA]</scope>
    <source>
        <strain evidence="1">Iper-2018</strain>
    </source>
</reference>
<protein>
    <submittedName>
        <fullName evidence="1">Uncharacterized protein</fullName>
    </submittedName>
</protein>
<keyword evidence="2" id="KW-1185">Reference proteome</keyword>
<dbReference type="EMBL" id="JABSTQ010009741">
    <property type="protein sequence ID" value="KAG0426244.1"/>
    <property type="molecule type" value="Genomic_DNA"/>
</dbReference>
<organism evidence="1 2">
    <name type="scientific">Ixodes persulcatus</name>
    <name type="common">Taiga tick</name>
    <dbReference type="NCBI Taxonomy" id="34615"/>
    <lineage>
        <taxon>Eukaryota</taxon>
        <taxon>Metazoa</taxon>
        <taxon>Ecdysozoa</taxon>
        <taxon>Arthropoda</taxon>
        <taxon>Chelicerata</taxon>
        <taxon>Arachnida</taxon>
        <taxon>Acari</taxon>
        <taxon>Parasitiformes</taxon>
        <taxon>Ixodida</taxon>
        <taxon>Ixodoidea</taxon>
        <taxon>Ixodidae</taxon>
        <taxon>Ixodinae</taxon>
        <taxon>Ixodes</taxon>
    </lineage>
</organism>
<name>A0AC60PY58_IXOPE</name>
<sequence>MEFALDWEDQLTSSSPQDHSRLVNMAKLQGVEPWHPGLRKNPVARPLRGIPLPSSSPSPLLCPLPSLPPGWPYPNRLCDLELMFGCHSSTLSIVSNQVHRHIAHAFGHLLRDLTAHSGLNPDRSMASDYEVQMHSDSIARGSLGGVVALEMLNVVAMVSEIHGGETALKRASVGGALRHTQSRGPPKSLPRSGRRTSGPQLPNRSSSSFPHSLECETVNTLHQDIGE</sequence>
<accession>A0AC60PY58</accession>
<proteinExistence type="predicted"/>
<comment type="caution">
    <text evidence="1">The sequence shown here is derived from an EMBL/GenBank/DDBJ whole genome shotgun (WGS) entry which is preliminary data.</text>
</comment>
<dbReference type="Proteomes" id="UP000805193">
    <property type="component" value="Unassembled WGS sequence"/>
</dbReference>
<evidence type="ECO:0000313" key="1">
    <source>
        <dbReference type="EMBL" id="KAG0426244.1"/>
    </source>
</evidence>
<feature type="non-terminal residue" evidence="1">
    <location>
        <position position="227"/>
    </location>
</feature>
<gene>
    <name evidence="1" type="ORF">HPB47_026631</name>
</gene>
<evidence type="ECO:0000313" key="2">
    <source>
        <dbReference type="Proteomes" id="UP000805193"/>
    </source>
</evidence>